<accession>A0A383BVW5</accession>
<gene>
    <name evidence="1" type="ORF">METZ01_LOCUS476873</name>
</gene>
<dbReference type="EMBL" id="UINC01203656">
    <property type="protein sequence ID" value="SVE24019.1"/>
    <property type="molecule type" value="Genomic_DNA"/>
</dbReference>
<organism evidence="1">
    <name type="scientific">marine metagenome</name>
    <dbReference type="NCBI Taxonomy" id="408172"/>
    <lineage>
        <taxon>unclassified sequences</taxon>
        <taxon>metagenomes</taxon>
        <taxon>ecological metagenomes</taxon>
    </lineage>
</organism>
<feature type="non-terminal residue" evidence="1">
    <location>
        <position position="1"/>
    </location>
</feature>
<proteinExistence type="predicted"/>
<reference evidence="1" key="1">
    <citation type="submission" date="2018-05" db="EMBL/GenBank/DDBJ databases">
        <authorList>
            <person name="Lanie J.A."/>
            <person name="Ng W.-L."/>
            <person name="Kazmierczak K.M."/>
            <person name="Andrzejewski T.M."/>
            <person name="Davidsen T.M."/>
            <person name="Wayne K.J."/>
            <person name="Tettelin H."/>
            <person name="Glass J.I."/>
            <person name="Rusch D."/>
            <person name="Podicherti R."/>
            <person name="Tsui H.-C.T."/>
            <person name="Winkler M.E."/>
        </authorList>
    </citation>
    <scope>NUCLEOTIDE SEQUENCE</scope>
</reference>
<name>A0A383BVW5_9ZZZZ</name>
<evidence type="ECO:0000313" key="1">
    <source>
        <dbReference type="EMBL" id="SVE24019.1"/>
    </source>
</evidence>
<sequence length="205" mass="22845">VNVFAGIEKINNTDPEMPGRKIVNGAIDALNKHIGKKPVDSAASKKARRHLENAVKEFKWNPDQKYTTTEAKKLSGMVDQFCRDSANSVGQVRTALAFKDRVEKANKAKKGKPLDWSADDLYEVVTKIPGIVKDGVPTQKELEAKIEKATKAGRKFVKKTYRLTKSFFNAGKDPKTDLVQKKGRNYIPRPKSAIKEALHKGDAVR</sequence>
<protein>
    <submittedName>
        <fullName evidence="1">Uncharacterized protein</fullName>
    </submittedName>
</protein>
<dbReference type="AlphaFoldDB" id="A0A383BVW5"/>